<evidence type="ECO:0008006" key="3">
    <source>
        <dbReference type="Google" id="ProtNLM"/>
    </source>
</evidence>
<dbReference type="Gene3D" id="3.50.50.100">
    <property type="match status" value="1"/>
</dbReference>
<dbReference type="Gene3D" id="1.10.10.10">
    <property type="entry name" value="Winged helix-like DNA-binding domain superfamily/Winged helix DNA-binding domain"/>
    <property type="match status" value="1"/>
</dbReference>
<reference evidence="1" key="1">
    <citation type="submission" date="2024-05" db="EMBL/GenBank/DDBJ databases">
        <title>30 novel species of actinomycetes from the DSMZ collection.</title>
        <authorList>
            <person name="Nouioui I."/>
        </authorList>
    </citation>
    <scope>NUCLEOTIDE SEQUENCE</scope>
    <source>
        <strain evidence="1">DSM 40712</strain>
    </source>
</reference>
<comment type="caution">
    <text evidence="1">The sequence shown here is derived from an EMBL/GenBank/DDBJ whole genome shotgun (WGS) entry which is preliminary data.</text>
</comment>
<proteinExistence type="predicted"/>
<dbReference type="Proteomes" id="UP001180724">
    <property type="component" value="Unassembled WGS sequence"/>
</dbReference>
<dbReference type="EMBL" id="JAVRFH010000017">
    <property type="protein sequence ID" value="MDT0612204.1"/>
    <property type="molecule type" value="Genomic_DNA"/>
</dbReference>
<dbReference type="InterPro" id="IPR036390">
    <property type="entry name" value="WH_DNA-bd_sf"/>
</dbReference>
<dbReference type="SUPFAM" id="SSF46785">
    <property type="entry name" value="Winged helix' DNA-binding domain"/>
    <property type="match status" value="1"/>
</dbReference>
<sequence length="151" mass="15883">MVWNAMARWSDKDPKDRRARLVYLTAAGLRANELAMTARAEVITEISAGLSAEERVALPRMLGAVSEGVTAMAAAPGADPAARSRCRTVRRCGAATAVWTAGMTSSPLTAFIPGERDRIGRLVVDAYLQVKGVAGVFTAGDTPPSRPSPAT</sequence>
<dbReference type="RefSeq" id="WP_311573765.1">
    <property type="nucleotide sequence ID" value="NZ_JAVRFH010000017.1"/>
</dbReference>
<protein>
    <recommendedName>
        <fullName evidence="3">MarR family transcriptional regulator</fullName>
    </recommendedName>
</protein>
<accession>A0ABU3APT0</accession>
<evidence type="ECO:0000313" key="1">
    <source>
        <dbReference type="EMBL" id="MDT0612204.1"/>
    </source>
</evidence>
<keyword evidence="2" id="KW-1185">Reference proteome</keyword>
<gene>
    <name evidence="1" type="ORF">RM812_18565</name>
</gene>
<name>A0ABU3APT0_9ACTN</name>
<organism evidence="1 2">
    <name type="scientific">Streptomyces lancefieldiae</name>
    <dbReference type="NCBI Taxonomy" id="3075520"/>
    <lineage>
        <taxon>Bacteria</taxon>
        <taxon>Bacillati</taxon>
        <taxon>Actinomycetota</taxon>
        <taxon>Actinomycetes</taxon>
        <taxon>Kitasatosporales</taxon>
        <taxon>Streptomycetaceae</taxon>
        <taxon>Streptomyces</taxon>
    </lineage>
</organism>
<dbReference type="InterPro" id="IPR036388">
    <property type="entry name" value="WH-like_DNA-bd_sf"/>
</dbReference>
<evidence type="ECO:0000313" key="2">
    <source>
        <dbReference type="Proteomes" id="UP001180724"/>
    </source>
</evidence>